<comment type="caution">
    <text evidence="2">The sequence shown here is derived from an EMBL/GenBank/DDBJ whole genome shotgun (WGS) entry which is preliminary data.</text>
</comment>
<evidence type="ECO:0000259" key="1">
    <source>
        <dbReference type="PROSITE" id="PS50042"/>
    </source>
</evidence>
<evidence type="ECO:0000313" key="2">
    <source>
        <dbReference type="EMBL" id="OGH03639.1"/>
    </source>
</evidence>
<gene>
    <name evidence="2" type="ORF">A2557_04100</name>
</gene>
<dbReference type="InterPro" id="IPR018490">
    <property type="entry name" value="cNMP-bd_dom_sf"/>
</dbReference>
<evidence type="ECO:0000313" key="3">
    <source>
        <dbReference type="Proteomes" id="UP000177583"/>
    </source>
</evidence>
<protein>
    <recommendedName>
        <fullName evidence="1">Cyclic nucleotide-binding domain-containing protein</fullName>
    </recommendedName>
</protein>
<name>A0A1F6GZX5_9PROT</name>
<dbReference type="InterPro" id="IPR014710">
    <property type="entry name" value="RmlC-like_jellyroll"/>
</dbReference>
<dbReference type="Gene3D" id="2.60.120.10">
    <property type="entry name" value="Jelly Rolls"/>
    <property type="match status" value="1"/>
</dbReference>
<sequence length="156" mass="17826">MRLKAEIPFFNDFSDEEMLSFLRLMTSQTVPMDQVIFKEFDPSDTMYLLFSGGVEISKRVAKQDGVLREAVIARLKPGEAFGELGLLDHRPRSATARTTEQSLLFSISSEKLEKIARNPKLSFLSYKLFRNFSVMLATRLRDTNQKVVDLEAQRLG</sequence>
<dbReference type="PANTHER" id="PTHR23011">
    <property type="entry name" value="CYCLIC NUCLEOTIDE-BINDING DOMAIN CONTAINING PROTEIN"/>
    <property type="match status" value="1"/>
</dbReference>
<dbReference type="SMART" id="SM00100">
    <property type="entry name" value="cNMP"/>
    <property type="match status" value="1"/>
</dbReference>
<dbReference type="InterPro" id="IPR018488">
    <property type="entry name" value="cNMP-bd_CS"/>
</dbReference>
<dbReference type="AlphaFoldDB" id="A0A1F6GZX5"/>
<dbReference type="SUPFAM" id="SSF51206">
    <property type="entry name" value="cAMP-binding domain-like"/>
    <property type="match status" value="1"/>
</dbReference>
<dbReference type="PROSITE" id="PS50042">
    <property type="entry name" value="CNMP_BINDING_3"/>
    <property type="match status" value="1"/>
</dbReference>
<feature type="domain" description="Cyclic nucleotide-binding" evidence="1">
    <location>
        <begin position="9"/>
        <end position="115"/>
    </location>
</feature>
<accession>A0A1F6GZX5</accession>
<dbReference type="InterPro" id="IPR000595">
    <property type="entry name" value="cNMP-bd_dom"/>
</dbReference>
<dbReference type="Pfam" id="PF00027">
    <property type="entry name" value="cNMP_binding"/>
    <property type="match status" value="1"/>
</dbReference>
<organism evidence="2 3">
    <name type="scientific">Candidatus Lambdaproteobacteria bacterium RIFOXYD2_FULL_56_26</name>
    <dbReference type="NCBI Taxonomy" id="1817773"/>
    <lineage>
        <taxon>Bacteria</taxon>
        <taxon>Pseudomonadati</taxon>
        <taxon>Pseudomonadota</taxon>
        <taxon>Candidatus Lambdaproteobacteria</taxon>
    </lineage>
</organism>
<proteinExistence type="predicted"/>
<reference evidence="2 3" key="1">
    <citation type="journal article" date="2016" name="Nat. Commun.">
        <title>Thousands of microbial genomes shed light on interconnected biogeochemical processes in an aquifer system.</title>
        <authorList>
            <person name="Anantharaman K."/>
            <person name="Brown C.T."/>
            <person name="Hug L.A."/>
            <person name="Sharon I."/>
            <person name="Castelle C.J."/>
            <person name="Probst A.J."/>
            <person name="Thomas B.C."/>
            <person name="Singh A."/>
            <person name="Wilkins M.J."/>
            <person name="Karaoz U."/>
            <person name="Brodie E.L."/>
            <person name="Williams K.H."/>
            <person name="Hubbard S.S."/>
            <person name="Banfield J.F."/>
        </authorList>
    </citation>
    <scope>NUCLEOTIDE SEQUENCE [LARGE SCALE GENOMIC DNA]</scope>
</reference>
<dbReference type="CDD" id="cd00038">
    <property type="entry name" value="CAP_ED"/>
    <property type="match status" value="1"/>
</dbReference>
<dbReference type="Proteomes" id="UP000177583">
    <property type="component" value="Unassembled WGS sequence"/>
</dbReference>
<dbReference type="PROSITE" id="PS00889">
    <property type="entry name" value="CNMP_BINDING_2"/>
    <property type="match status" value="1"/>
</dbReference>
<dbReference type="PANTHER" id="PTHR23011:SF28">
    <property type="entry name" value="CYCLIC NUCLEOTIDE-BINDING DOMAIN CONTAINING PROTEIN"/>
    <property type="match status" value="1"/>
</dbReference>
<dbReference type="EMBL" id="MFNF01000013">
    <property type="protein sequence ID" value="OGH03639.1"/>
    <property type="molecule type" value="Genomic_DNA"/>
</dbReference>